<reference evidence="2 3" key="1">
    <citation type="submission" date="2024-09" db="EMBL/GenBank/DDBJ databases">
        <authorList>
            <person name="Sun Q."/>
            <person name="Mori K."/>
        </authorList>
    </citation>
    <scope>NUCLEOTIDE SEQUENCE [LARGE SCALE GENOMIC DNA]</scope>
    <source>
        <strain evidence="2 3">NCAIM B.02415</strain>
    </source>
</reference>
<dbReference type="RefSeq" id="WP_377021374.1">
    <property type="nucleotide sequence ID" value="NZ_JBHLTS010000015.1"/>
</dbReference>
<name>A0ABV6L199_9SPHI</name>
<comment type="caution">
    <text evidence="2">The sequence shown here is derived from an EMBL/GenBank/DDBJ whole genome shotgun (WGS) entry which is preliminary data.</text>
</comment>
<keyword evidence="3" id="KW-1185">Reference proteome</keyword>
<proteinExistence type="predicted"/>
<dbReference type="Proteomes" id="UP001589828">
    <property type="component" value="Unassembled WGS sequence"/>
</dbReference>
<dbReference type="InterPro" id="IPR018306">
    <property type="entry name" value="Phage_T5_Orf172_DNA-bd"/>
</dbReference>
<gene>
    <name evidence="2" type="ORF">ACFFGT_04835</name>
</gene>
<organism evidence="2 3">
    <name type="scientific">Mucilaginibacter angelicae</name>
    <dbReference type="NCBI Taxonomy" id="869718"/>
    <lineage>
        <taxon>Bacteria</taxon>
        <taxon>Pseudomonadati</taxon>
        <taxon>Bacteroidota</taxon>
        <taxon>Sphingobacteriia</taxon>
        <taxon>Sphingobacteriales</taxon>
        <taxon>Sphingobacteriaceae</taxon>
        <taxon>Mucilaginibacter</taxon>
    </lineage>
</organism>
<evidence type="ECO:0000313" key="2">
    <source>
        <dbReference type="EMBL" id="MFC0513510.1"/>
    </source>
</evidence>
<dbReference type="Pfam" id="PF10544">
    <property type="entry name" value="T5orf172"/>
    <property type="match status" value="1"/>
</dbReference>
<sequence>MADNADDGTINNVITGIHPECFAFHLLDYEETVSYNLVYINGERELSGVLLQLSMHEGQRDNILGAYSFLIAEQYDKDPVTVYATFQEQTRTVYEKLGFVTVSYSEFSEIKDKEAIFILKDKKGIVPLAWIHRPDLFCFIFGKPALVVPVRGENYIYLMHNRRNNHFKIGKSWNPRHREKTLQSEAPEISMIAVWKASADTERLLHMNLKTEGLEGNGSS</sequence>
<evidence type="ECO:0000259" key="1">
    <source>
        <dbReference type="Pfam" id="PF10544"/>
    </source>
</evidence>
<protein>
    <submittedName>
        <fullName evidence="2">GIY-YIG nuclease family protein</fullName>
    </submittedName>
</protein>
<accession>A0ABV6L199</accession>
<evidence type="ECO:0000313" key="3">
    <source>
        <dbReference type="Proteomes" id="UP001589828"/>
    </source>
</evidence>
<dbReference type="EMBL" id="JBHLTS010000015">
    <property type="protein sequence ID" value="MFC0513510.1"/>
    <property type="molecule type" value="Genomic_DNA"/>
</dbReference>
<feature type="domain" description="Bacteriophage T5 Orf172 DNA-binding" evidence="1">
    <location>
        <begin position="155"/>
        <end position="211"/>
    </location>
</feature>